<dbReference type="PANTHER" id="PTHR43434:SF1">
    <property type="entry name" value="PHOSPHOGLYCOLATE PHOSPHATASE"/>
    <property type="match status" value="1"/>
</dbReference>
<sequence>MIIYALFVMIFVKNLCHTIKIFTLFISQMRLKTKIMNIKPYPLIVFDMDGTLIDSLPDIDRSCQTLLKSYGLPPISTQSVRSTLGDGIKVTIEKILDNAGKEASFIDRNEAIERFIKDYVPHAADLSKPFEGTEEVLIKFKKNGWKIALCSNKITQAAKNILEKLNLQSYFDFIAGGDCFADKKPYPVHLLGIINYLQVLPTKTVMVGDHLNDILVARNAHITGSIFAEWGYGDLCIGKEATMRARSIKDVPIIAEKMIDKKP</sequence>
<evidence type="ECO:0000256" key="5">
    <source>
        <dbReference type="SAM" id="Phobius"/>
    </source>
</evidence>
<keyword evidence="5" id="KW-1133">Transmembrane helix</keyword>
<dbReference type="SFLD" id="SFLDG01129">
    <property type="entry name" value="C1.5:_HAD__Beta-PGM__Phosphata"/>
    <property type="match status" value="1"/>
</dbReference>
<dbReference type="InterPro" id="IPR023214">
    <property type="entry name" value="HAD_sf"/>
</dbReference>
<organism evidence="6 7">
    <name type="scientific">Commensalibacter melissae</name>
    <dbReference type="NCBI Taxonomy" id="2070537"/>
    <lineage>
        <taxon>Bacteria</taxon>
        <taxon>Pseudomonadati</taxon>
        <taxon>Pseudomonadota</taxon>
        <taxon>Alphaproteobacteria</taxon>
        <taxon>Acetobacterales</taxon>
        <taxon>Acetobacteraceae</taxon>
    </lineage>
</organism>
<keyword evidence="5" id="KW-0472">Membrane</keyword>
<proteinExistence type="inferred from homology"/>
<dbReference type="GO" id="GO:0008967">
    <property type="term" value="F:phosphoglycolate phosphatase activity"/>
    <property type="evidence" value="ECO:0007669"/>
    <property type="project" value="UniProtKB-EC"/>
</dbReference>
<dbReference type="SFLD" id="SFLDG01135">
    <property type="entry name" value="C1.5.6:_HAD__Beta-PGM__Phospha"/>
    <property type="match status" value="1"/>
</dbReference>
<comment type="similarity">
    <text evidence="3">Belongs to the HAD-like hydrolase superfamily. CbbY/CbbZ/Gph/YieH family.</text>
</comment>
<evidence type="ECO:0000313" key="6">
    <source>
        <dbReference type="EMBL" id="PXZ00838.1"/>
    </source>
</evidence>
<dbReference type="InterPro" id="IPR041492">
    <property type="entry name" value="HAD_2"/>
</dbReference>
<keyword evidence="5" id="KW-0812">Transmembrane</keyword>
<dbReference type="GO" id="GO:0005829">
    <property type="term" value="C:cytosol"/>
    <property type="evidence" value="ECO:0007669"/>
    <property type="project" value="TreeGrafter"/>
</dbReference>
<comment type="caution">
    <text evidence="6">The sequence shown here is derived from an EMBL/GenBank/DDBJ whole genome shotgun (WGS) entry which is preliminary data.</text>
</comment>
<dbReference type="EC" id="3.1.3.18" evidence="4"/>
<dbReference type="SUPFAM" id="SSF56784">
    <property type="entry name" value="HAD-like"/>
    <property type="match status" value="1"/>
</dbReference>
<gene>
    <name evidence="6" type="ORF">DK869_05480</name>
</gene>
<comment type="catalytic activity">
    <reaction evidence="1">
        <text>2-phosphoglycolate + H2O = glycolate + phosphate</text>
        <dbReference type="Rhea" id="RHEA:14369"/>
        <dbReference type="ChEBI" id="CHEBI:15377"/>
        <dbReference type="ChEBI" id="CHEBI:29805"/>
        <dbReference type="ChEBI" id="CHEBI:43474"/>
        <dbReference type="ChEBI" id="CHEBI:58033"/>
        <dbReference type="EC" id="3.1.3.18"/>
    </reaction>
</comment>
<dbReference type="AlphaFoldDB" id="A0A318MXJ1"/>
<dbReference type="InterPro" id="IPR023198">
    <property type="entry name" value="PGP-like_dom2"/>
</dbReference>
<comment type="pathway">
    <text evidence="2">Organic acid metabolism; glycolate biosynthesis; glycolate from 2-phosphoglycolate: step 1/1.</text>
</comment>
<reference evidence="6 7" key="1">
    <citation type="submission" date="2018-05" db="EMBL/GenBank/DDBJ databases">
        <title>Reference genomes for bee gut microbiota database.</title>
        <authorList>
            <person name="Ellegaard K.M."/>
        </authorList>
    </citation>
    <scope>NUCLEOTIDE SEQUENCE [LARGE SCALE GENOMIC DNA]</scope>
    <source>
        <strain evidence="6 7">ESL0284</strain>
    </source>
</reference>
<evidence type="ECO:0000256" key="2">
    <source>
        <dbReference type="ARBA" id="ARBA00004818"/>
    </source>
</evidence>
<dbReference type="InterPro" id="IPR050155">
    <property type="entry name" value="HAD-like_hydrolase_sf"/>
</dbReference>
<dbReference type="SFLD" id="SFLDS00003">
    <property type="entry name" value="Haloacid_Dehalogenase"/>
    <property type="match status" value="1"/>
</dbReference>
<dbReference type="Gene3D" id="1.10.150.240">
    <property type="entry name" value="Putative phosphatase, domain 2"/>
    <property type="match status" value="1"/>
</dbReference>
<accession>A0A318MXJ1</accession>
<dbReference type="PANTHER" id="PTHR43434">
    <property type="entry name" value="PHOSPHOGLYCOLATE PHOSPHATASE"/>
    <property type="match status" value="1"/>
</dbReference>
<keyword evidence="7" id="KW-1185">Reference proteome</keyword>
<evidence type="ECO:0000313" key="7">
    <source>
        <dbReference type="Proteomes" id="UP000247565"/>
    </source>
</evidence>
<dbReference type="EMBL" id="QGLT01000002">
    <property type="protein sequence ID" value="PXZ00838.1"/>
    <property type="molecule type" value="Genomic_DNA"/>
</dbReference>
<dbReference type="Gene3D" id="3.40.50.1000">
    <property type="entry name" value="HAD superfamily/HAD-like"/>
    <property type="match status" value="1"/>
</dbReference>
<dbReference type="InterPro" id="IPR006439">
    <property type="entry name" value="HAD-SF_hydro_IA"/>
</dbReference>
<dbReference type="GO" id="GO:0006281">
    <property type="term" value="P:DNA repair"/>
    <property type="evidence" value="ECO:0007669"/>
    <property type="project" value="TreeGrafter"/>
</dbReference>
<dbReference type="NCBIfam" id="TIGR01549">
    <property type="entry name" value="HAD-SF-IA-v1"/>
    <property type="match status" value="1"/>
</dbReference>
<evidence type="ECO:0000256" key="3">
    <source>
        <dbReference type="ARBA" id="ARBA00006171"/>
    </source>
</evidence>
<dbReference type="InterPro" id="IPR036412">
    <property type="entry name" value="HAD-like_sf"/>
</dbReference>
<feature type="transmembrane region" description="Helical" evidence="5">
    <location>
        <begin position="6"/>
        <end position="26"/>
    </location>
</feature>
<evidence type="ECO:0000256" key="4">
    <source>
        <dbReference type="ARBA" id="ARBA00013078"/>
    </source>
</evidence>
<dbReference type="Pfam" id="PF13419">
    <property type="entry name" value="HAD_2"/>
    <property type="match status" value="1"/>
</dbReference>
<evidence type="ECO:0000256" key="1">
    <source>
        <dbReference type="ARBA" id="ARBA00000830"/>
    </source>
</evidence>
<dbReference type="Proteomes" id="UP000247565">
    <property type="component" value="Unassembled WGS sequence"/>
</dbReference>
<protein>
    <recommendedName>
        <fullName evidence="4">phosphoglycolate phosphatase</fullName>
        <ecNumber evidence="4">3.1.3.18</ecNumber>
    </recommendedName>
</protein>
<name>A0A318MXJ1_9PROT</name>